<dbReference type="AlphaFoldDB" id="A0A1F5WPW0"/>
<dbReference type="EMBL" id="MFHT01000015">
    <property type="protein sequence ID" value="OGF77660.1"/>
    <property type="molecule type" value="Genomic_DNA"/>
</dbReference>
<reference evidence="1 2" key="1">
    <citation type="journal article" date="2016" name="Nat. Commun.">
        <title>Thousands of microbial genomes shed light on interconnected biogeochemical processes in an aquifer system.</title>
        <authorList>
            <person name="Anantharaman K."/>
            <person name="Brown C.T."/>
            <person name="Hug L.A."/>
            <person name="Sharon I."/>
            <person name="Castelle C.J."/>
            <person name="Probst A.J."/>
            <person name="Thomas B.C."/>
            <person name="Singh A."/>
            <person name="Wilkins M.J."/>
            <person name="Karaoz U."/>
            <person name="Brodie E.L."/>
            <person name="Williams K.H."/>
            <person name="Hubbard S.S."/>
            <person name="Banfield J.F."/>
        </authorList>
    </citation>
    <scope>NUCLEOTIDE SEQUENCE [LARGE SCALE GENOMIC DNA]</scope>
</reference>
<evidence type="ECO:0000313" key="1">
    <source>
        <dbReference type="EMBL" id="OGF77660.1"/>
    </source>
</evidence>
<evidence type="ECO:0000313" key="2">
    <source>
        <dbReference type="Proteomes" id="UP000177723"/>
    </source>
</evidence>
<proteinExistence type="predicted"/>
<sequence>MRSFSYLKITKIYEKEKMKTLISKIAYSPETIKIQFISHHAEGGRATEENPAPPMAGRIISDFAFWICVSDSVK</sequence>
<comment type="caution">
    <text evidence="1">The sequence shown here is derived from an EMBL/GenBank/DDBJ whole genome shotgun (WGS) entry which is preliminary data.</text>
</comment>
<gene>
    <name evidence="1" type="ORF">A3F23_03760</name>
</gene>
<protein>
    <submittedName>
        <fullName evidence="1">Uncharacterized protein</fullName>
    </submittedName>
</protein>
<organism evidence="1 2">
    <name type="scientific">Candidatus Giovannonibacteria bacterium RIFCSPHIGHO2_12_FULL_43_15</name>
    <dbReference type="NCBI Taxonomy" id="1798341"/>
    <lineage>
        <taxon>Bacteria</taxon>
        <taxon>Candidatus Giovannoniibacteriota</taxon>
    </lineage>
</organism>
<accession>A0A1F5WPW0</accession>
<name>A0A1F5WPW0_9BACT</name>
<dbReference type="Proteomes" id="UP000177723">
    <property type="component" value="Unassembled WGS sequence"/>
</dbReference>